<evidence type="ECO:0000256" key="1">
    <source>
        <dbReference type="SAM" id="MobiDB-lite"/>
    </source>
</evidence>
<protein>
    <submittedName>
        <fullName evidence="2">Uncharacterized protein</fullName>
    </submittedName>
</protein>
<feature type="region of interest" description="Disordered" evidence="1">
    <location>
        <begin position="26"/>
        <end position="63"/>
    </location>
</feature>
<reference evidence="2" key="2">
    <citation type="journal article" date="2015" name="Data Brief">
        <title>Shoot transcriptome of the giant reed, Arundo donax.</title>
        <authorList>
            <person name="Barrero R.A."/>
            <person name="Guerrero F.D."/>
            <person name="Moolhuijzen P."/>
            <person name="Goolsby J.A."/>
            <person name="Tidwell J."/>
            <person name="Bellgard S.E."/>
            <person name="Bellgard M.I."/>
        </authorList>
    </citation>
    <scope>NUCLEOTIDE SEQUENCE</scope>
    <source>
        <tissue evidence="2">Shoot tissue taken approximately 20 cm above the soil surface</tissue>
    </source>
</reference>
<dbReference type="AlphaFoldDB" id="A0A0A9FP72"/>
<accession>A0A0A9FP72</accession>
<sequence length="83" mass="9447">MALMASLASSTTVVIMPFRWLFRRSPAQPPSARRPSPPCRPRQLLLPSRPSPAPSHRLSRRRDQEAVIRERVRLVLLRTRGPG</sequence>
<proteinExistence type="predicted"/>
<name>A0A0A9FP72_ARUDO</name>
<reference evidence="2" key="1">
    <citation type="submission" date="2014-09" db="EMBL/GenBank/DDBJ databases">
        <authorList>
            <person name="Magalhaes I.L.F."/>
            <person name="Oliveira U."/>
            <person name="Santos F.R."/>
            <person name="Vidigal T.H.D.A."/>
            <person name="Brescovit A.D."/>
            <person name="Santos A.J."/>
        </authorList>
    </citation>
    <scope>NUCLEOTIDE SEQUENCE</scope>
    <source>
        <tissue evidence="2">Shoot tissue taken approximately 20 cm above the soil surface</tissue>
    </source>
</reference>
<dbReference type="EMBL" id="GBRH01183276">
    <property type="protein sequence ID" value="JAE14620.1"/>
    <property type="molecule type" value="Transcribed_RNA"/>
</dbReference>
<organism evidence="2">
    <name type="scientific">Arundo donax</name>
    <name type="common">Giant reed</name>
    <name type="synonym">Donax arundinaceus</name>
    <dbReference type="NCBI Taxonomy" id="35708"/>
    <lineage>
        <taxon>Eukaryota</taxon>
        <taxon>Viridiplantae</taxon>
        <taxon>Streptophyta</taxon>
        <taxon>Embryophyta</taxon>
        <taxon>Tracheophyta</taxon>
        <taxon>Spermatophyta</taxon>
        <taxon>Magnoliopsida</taxon>
        <taxon>Liliopsida</taxon>
        <taxon>Poales</taxon>
        <taxon>Poaceae</taxon>
        <taxon>PACMAD clade</taxon>
        <taxon>Arundinoideae</taxon>
        <taxon>Arundineae</taxon>
        <taxon>Arundo</taxon>
    </lineage>
</organism>
<evidence type="ECO:0000313" key="2">
    <source>
        <dbReference type="EMBL" id="JAE14620.1"/>
    </source>
</evidence>